<dbReference type="EC" id="6.1.1.18" evidence="9"/>
<dbReference type="HAMAP" id="MF_00126">
    <property type="entry name" value="Gln_tRNA_synth"/>
    <property type="match status" value="1"/>
</dbReference>
<dbReference type="PROSITE" id="PS00178">
    <property type="entry name" value="AA_TRNA_LIGASE_I"/>
    <property type="match status" value="1"/>
</dbReference>
<name>A0A6B3LFK1_9BACT</name>
<dbReference type="InterPro" id="IPR001412">
    <property type="entry name" value="aa-tRNA-synth_I_CS"/>
</dbReference>
<proteinExistence type="inferred from homology"/>
<evidence type="ECO:0000256" key="4">
    <source>
        <dbReference type="ARBA" id="ARBA00022741"/>
    </source>
</evidence>
<feature type="binding site" evidence="9">
    <location>
        <position position="75"/>
    </location>
    <ligand>
        <name>L-glutamine</name>
        <dbReference type="ChEBI" id="CHEBI:58359"/>
    </ligand>
</feature>
<feature type="binding site" evidence="9">
    <location>
        <begin position="40"/>
        <end position="42"/>
    </location>
    <ligand>
        <name>ATP</name>
        <dbReference type="ChEBI" id="CHEBI:30616"/>
    </ligand>
</feature>
<evidence type="ECO:0000256" key="6">
    <source>
        <dbReference type="ARBA" id="ARBA00022917"/>
    </source>
</evidence>
<comment type="subcellular location">
    <subcellularLocation>
        <location evidence="9">Cytoplasm</location>
    </subcellularLocation>
</comment>
<dbReference type="InterPro" id="IPR022861">
    <property type="entry name" value="Gln_tRNA_ligase_bac"/>
</dbReference>
<feature type="short sequence motif" description="'KMSKS' region" evidence="9">
    <location>
        <begin position="276"/>
        <end position="280"/>
    </location>
</feature>
<dbReference type="Proteomes" id="UP000475117">
    <property type="component" value="Chromosome"/>
</dbReference>
<dbReference type="NCBIfam" id="TIGR00440">
    <property type="entry name" value="glnS"/>
    <property type="match status" value="1"/>
</dbReference>
<feature type="binding site" evidence="9">
    <location>
        <position position="220"/>
    </location>
    <ligand>
        <name>L-glutamine</name>
        <dbReference type="ChEBI" id="CHEBI:58359"/>
    </ligand>
</feature>
<feature type="domain" description="Glutamyl/glutaminyl-tRNA synthetase class Ib catalytic" evidence="12">
    <location>
        <begin position="34"/>
        <end position="345"/>
    </location>
</feature>
<keyword evidence="4 9" id="KW-0547">Nucleotide-binding</keyword>
<dbReference type="InterPro" id="IPR014729">
    <property type="entry name" value="Rossmann-like_a/b/a_fold"/>
</dbReference>
<organism evidence="15 16">
    <name type="scientific">Sulfuriroseicoccus oceanibius</name>
    <dbReference type="NCBI Taxonomy" id="2707525"/>
    <lineage>
        <taxon>Bacteria</taxon>
        <taxon>Pseudomonadati</taxon>
        <taxon>Verrucomicrobiota</taxon>
        <taxon>Verrucomicrobiia</taxon>
        <taxon>Verrucomicrobiales</taxon>
        <taxon>Verrucomicrobiaceae</taxon>
        <taxon>Sulfuriroseicoccus</taxon>
    </lineage>
</organism>
<dbReference type="EMBL" id="CP066776">
    <property type="protein sequence ID" value="QQL45351.1"/>
    <property type="molecule type" value="Genomic_DNA"/>
</dbReference>
<dbReference type="GO" id="GO:0006425">
    <property type="term" value="P:glutaminyl-tRNA aminoacylation"/>
    <property type="evidence" value="ECO:0007669"/>
    <property type="project" value="UniProtKB-UniRule"/>
</dbReference>
<evidence type="ECO:0000256" key="7">
    <source>
        <dbReference type="ARBA" id="ARBA00023146"/>
    </source>
</evidence>
<dbReference type="Pfam" id="PF20974">
    <property type="entry name" value="tRNA-synt_1c_C2"/>
    <property type="match status" value="1"/>
</dbReference>
<dbReference type="InterPro" id="IPR020056">
    <property type="entry name" value="Rbsml_bL25/Gln-tRNA_synth_N"/>
</dbReference>
<comment type="catalytic activity">
    <reaction evidence="8 9">
        <text>tRNA(Gln) + L-glutamine + ATP = L-glutaminyl-tRNA(Gln) + AMP + diphosphate</text>
        <dbReference type="Rhea" id="RHEA:20121"/>
        <dbReference type="Rhea" id="RHEA-COMP:9662"/>
        <dbReference type="Rhea" id="RHEA-COMP:9681"/>
        <dbReference type="ChEBI" id="CHEBI:30616"/>
        <dbReference type="ChEBI" id="CHEBI:33019"/>
        <dbReference type="ChEBI" id="CHEBI:58359"/>
        <dbReference type="ChEBI" id="CHEBI:78442"/>
        <dbReference type="ChEBI" id="CHEBI:78521"/>
        <dbReference type="ChEBI" id="CHEBI:456215"/>
        <dbReference type="EC" id="6.1.1.18"/>
    </reaction>
</comment>
<evidence type="ECO:0000256" key="11">
    <source>
        <dbReference type="SAM" id="MobiDB-lite"/>
    </source>
</evidence>
<dbReference type="GO" id="GO:0005829">
    <property type="term" value="C:cytosol"/>
    <property type="evidence" value="ECO:0007669"/>
    <property type="project" value="TreeGrafter"/>
</dbReference>
<evidence type="ECO:0000259" key="12">
    <source>
        <dbReference type="Pfam" id="PF00749"/>
    </source>
</evidence>
<dbReference type="SUPFAM" id="SSF50715">
    <property type="entry name" value="Ribosomal protein L25-like"/>
    <property type="match status" value="1"/>
</dbReference>
<feature type="domain" description="Glutamyl/glutaminyl-tRNA synthetase class Ib anti-codon binding" evidence="13">
    <location>
        <begin position="348"/>
        <end position="450"/>
    </location>
</feature>
<keyword evidence="6 9" id="KW-0648">Protein biosynthesis</keyword>
<feature type="binding site" evidence="9">
    <location>
        <begin position="46"/>
        <end position="52"/>
    </location>
    <ligand>
        <name>ATP</name>
        <dbReference type="ChEBI" id="CHEBI:30616"/>
    </ligand>
</feature>
<evidence type="ECO:0000313" key="16">
    <source>
        <dbReference type="Proteomes" id="UP000475117"/>
    </source>
</evidence>
<dbReference type="PANTHER" id="PTHR43097:SF5">
    <property type="entry name" value="GLUTAMATE--TRNA LIGASE"/>
    <property type="match status" value="1"/>
</dbReference>
<evidence type="ECO:0000256" key="3">
    <source>
        <dbReference type="ARBA" id="ARBA00022598"/>
    </source>
</evidence>
<dbReference type="NCBIfam" id="NF011291">
    <property type="entry name" value="PRK14703.1"/>
    <property type="match status" value="1"/>
</dbReference>
<accession>A0A6B3LFK1</accession>
<dbReference type="InterPro" id="IPR000924">
    <property type="entry name" value="Glu/Gln-tRNA-synth"/>
</dbReference>
<evidence type="ECO:0000259" key="14">
    <source>
        <dbReference type="Pfam" id="PF20974"/>
    </source>
</evidence>
<dbReference type="Gene3D" id="3.40.50.620">
    <property type="entry name" value="HUPs"/>
    <property type="match status" value="1"/>
</dbReference>
<protein>
    <recommendedName>
        <fullName evidence="9">Glutamine--tRNA ligase</fullName>
        <ecNumber evidence="9">6.1.1.18</ecNumber>
    </recommendedName>
    <alternativeName>
        <fullName evidence="9">Glutaminyl-tRNA synthetase</fullName>
        <shortName evidence="9">GlnRS</shortName>
    </alternativeName>
</protein>
<dbReference type="AlphaFoldDB" id="A0A6B3LFK1"/>
<evidence type="ECO:0000256" key="2">
    <source>
        <dbReference type="ARBA" id="ARBA00022490"/>
    </source>
</evidence>
<feature type="short sequence motif" description="'HIGH' region" evidence="9">
    <location>
        <begin position="39"/>
        <end position="49"/>
    </location>
</feature>
<feature type="region of interest" description="Disordered" evidence="11">
    <location>
        <begin position="140"/>
        <end position="161"/>
    </location>
</feature>
<feature type="binding site" evidence="9">
    <location>
        <begin position="277"/>
        <end position="279"/>
    </location>
    <ligand>
        <name>ATP</name>
        <dbReference type="ChEBI" id="CHEBI:30616"/>
    </ligand>
</feature>
<comment type="subunit">
    <text evidence="9">Monomer.</text>
</comment>
<keyword evidence="2 9" id="KW-0963">Cytoplasm</keyword>
<dbReference type="InterPro" id="IPR020061">
    <property type="entry name" value="Glu_tRNA_lig_a-bdl"/>
</dbReference>
<evidence type="ECO:0000256" key="10">
    <source>
        <dbReference type="RuleBase" id="RU363037"/>
    </source>
</evidence>
<dbReference type="RefSeq" id="WP_164365671.1">
    <property type="nucleotide sequence ID" value="NZ_CP066776.1"/>
</dbReference>
<comment type="caution">
    <text evidence="9">Lacks conserved residue(s) required for the propagation of feature annotation.</text>
</comment>
<evidence type="ECO:0000256" key="5">
    <source>
        <dbReference type="ARBA" id="ARBA00022840"/>
    </source>
</evidence>
<dbReference type="KEGG" id="soa:G3M56_001810"/>
<feature type="binding site" evidence="9">
    <location>
        <begin position="269"/>
        <end position="270"/>
    </location>
    <ligand>
        <name>ATP</name>
        <dbReference type="ChEBI" id="CHEBI:30616"/>
    </ligand>
</feature>
<keyword evidence="16" id="KW-1185">Reference proteome</keyword>
<gene>
    <name evidence="9" type="primary">glnS</name>
    <name evidence="15" type="ORF">G3M56_001810</name>
</gene>
<dbReference type="Gene3D" id="3.90.800.10">
    <property type="entry name" value="Glutamyl-tRNA Synthetase, Domain 3"/>
    <property type="match status" value="1"/>
</dbReference>
<dbReference type="Pfam" id="PF00749">
    <property type="entry name" value="tRNA-synt_1c"/>
    <property type="match status" value="1"/>
</dbReference>
<dbReference type="InterPro" id="IPR011035">
    <property type="entry name" value="Ribosomal_bL25/Gln-tRNA_synth"/>
</dbReference>
<feature type="binding site" evidence="9">
    <location>
        <position position="239"/>
    </location>
    <ligand>
        <name>ATP</name>
        <dbReference type="ChEBI" id="CHEBI:30616"/>
    </ligand>
</feature>
<evidence type="ECO:0000256" key="1">
    <source>
        <dbReference type="ARBA" id="ARBA00005594"/>
    </source>
</evidence>
<dbReference type="GO" id="GO:0005524">
    <property type="term" value="F:ATP binding"/>
    <property type="evidence" value="ECO:0007669"/>
    <property type="project" value="UniProtKB-UniRule"/>
</dbReference>
<dbReference type="InterPro" id="IPR049437">
    <property type="entry name" value="tRNA-synt_1c_C2"/>
</dbReference>
<keyword evidence="3 9" id="KW-0436">Ligase</keyword>
<evidence type="ECO:0000259" key="13">
    <source>
        <dbReference type="Pfam" id="PF03950"/>
    </source>
</evidence>
<keyword evidence="7 9" id="KW-0030">Aminoacyl-tRNA synthetase</keyword>
<evidence type="ECO:0000256" key="9">
    <source>
        <dbReference type="HAMAP-Rule" id="MF_00126"/>
    </source>
</evidence>
<keyword evidence="5 9" id="KW-0067">ATP-binding</keyword>
<evidence type="ECO:0000313" key="15">
    <source>
        <dbReference type="EMBL" id="QQL45351.1"/>
    </source>
</evidence>
<dbReference type="Gene3D" id="1.10.1160.10">
    <property type="entry name" value="Glutamyl-trna Synthetase, Domain 2"/>
    <property type="match status" value="1"/>
</dbReference>
<dbReference type="InterPro" id="IPR004514">
    <property type="entry name" value="Gln-tRNA-synth"/>
</dbReference>
<dbReference type="Pfam" id="PF03950">
    <property type="entry name" value="tRNA-synt_1c_C"/>
    <property type="match status" value="1"/>
</dbReference>
<dbReference type="SUPFAM" id="SSF52374">
    <property type="entry name" value="Nucleotidylyl transferase"/>
    <property type="match status" value="1"/>
</dbReference>
<dbReference type="GO" id="GO:0004819">
    <property type="term" value="F:glutamine-tRNA ligase activity"/>
    <property type="evidence" value="ECO:0007669"/>
    <property type="project" value="UniProtKB-UniRule"/>
</dbReference>
<dbReference type="InterPro" id="IPR020058">
    <property type="entry name" value="Glu/Gln-tRNA-synth_Ib_cat-dom"/>
</dbReference>
<dbReference type="GO" id="GO:0006424">
    <property type="term" value="P:glutamyl-tRNA aminoacylation"/>
    <property type="evidence" value="ECO:0007669"/>
    <property type="project" value="UniProtKB-UniRule"/>
</dbReference>
<dbReference type="PRINTS" id="PR00987">
    <property type="entry name" value="TRNASYNTHGLU"/>
</dbReference>
<sequence length="567" mass="65165">MSTTSPESDAPEKLDFIREIIRDDLANGVHETTVTRFPPEPNGYLHIGHAKSICLNFGLAEENAATGARCHLRFDDTNPAKESDEYVRSIQEDVKWLGFDWGDNLFFASNYFERFYECAMHLIDNGLAYVDRQSPEEIRQNRGTLTQPGTPSPDRDSSPEANRELFEKMRAGEFKEGEAVLRAKIDLASQNLNLRDPVIYRIMHHAHHNTGDAWCIYPMYDFAHPLEDAFEHITHSLCTLEFEDHRPLYEWVIENCPVPSKPRQIEFSRLNVNYTVMSKRKLLRLVAEECVTGWDDPRMPTISGLRRRGVPPEAIRSFCRTVGLTKFNSTSDIALFEHAIRDHLNKTSPRYMAVLDPLKVTLTNWDEDRFDELRAILNPEDPEAGDRAIPFGRSLFIEREDFLDDENPPRKFFRLAPGREVRLRYAYVIKCEEVVRDEAGNPIELLCTVDHDTLGKNPEGRKVKGVIHWVSADRCVDAPVRLYDRLFTVENPEADVDDFTENLNLESLDVVHAKLEPALAWAAKPETRVQFERVGYFVADRHDSTPDHPIFNRTVGLRDSWAKAKGK</sequence>
<dbReference type="FunFam" id="3.90.800.10:FF:000001">
    <property type="entry name" value="Glutamine--tRNA ligase"/>
    <property type="match status" value="1"/>
</dbReference>
<dbReference type="FunFam" id="3.40.50.620:FF:000037">
    <property type="entry name" value="Glutamine--tRNA ligase cytoplasmic"/>
    <property type="match status" value="1"/>
</dbReference>
<dbReference type="InterPro" id="IPR020059">
    <property type="entry name" value="Glu/Gln-tRNA-synth_Ib_codon-bd"/>
</dbReference>
<dbReference type="InterPro" id="IPR050132">
    <property type="entry name" value="Gln/Glu-tRNA_Ligase"/>
</dbReference>
<dbReference type="FunFam" id="1.10.1160.10:FF:000001">
    <property type="entry name" value="Glutamine--tRNA ligase"/>
    <property type="match status" value="1"/>
</dbReference>
<dbReference type="Gene3D" id="2.40.240.10">
    <property type="entry name" value="Ribosomal Protein L25, Chain P"/>
    <property type="match status" value="2"/>
</dbReference>
<evidence type="ECO:0000256" key="8">
    <source>
        <dbReference type="ARBA" id="ARBA00048270"/>
    </source>
</evidence>
<comment type="similarity">
    <text evidence="1 9 10">Belongs to the class-I aminoacyl-tRNA synthetase family.</text>
</comment>
<feature type="domain" description="tRNA synthetases class I (E and Q) anti-codon binding" evidence="14">
    <location>
        <begin position="466"/>
        <end position="540"/>
    </location>
</feature>
<reference evidence="15 16" key="1">
    <citation type="submission" date="2020-12" db="EMBL/GenBank/DDBJ databases">
        <title>Sulforoseuscoccus oceanibium gen. nov., sp. nov., a representative of the phylum Verrucomicrobia with special cytoplasmic membrane, and proposal of Sulforoseuscoccusaceae fam. nov.</title>
        <authorList>
            <person name="Xi F."/>
        </authorList>
    </citation>
    <scope>NUCLEOTIDE SEQUENCE [LARGE SCALE GENOMIC DNA]</scope>
    <source>
        <strain evidence="15 16">T37</strain>
    </source>
</reference>
<dbReference type="PANTHER" id="PTHR43097">
    <property type="entry name" value="GLUTAMINE-TRNA LIGASE"/>
    <property type="match status" value="1"/>
</dbReference>